<comment type="subcellular location">
    <subcellularLocation>
        <location evidence="2 15">Cytoplasm</location>
    </subcellularLocation>
</comment>
<evidence type="ECO:0000256" key="13">
    <source>
        <dbReference type="ARBA" id="ARBA00022842"/>
    </source>
</evidence>
<dbReference type="Gene3D" id="3.30.160.20">
    <property type="match status" value="1"/>
</dbReference>
<evidence type="ECO:0000256" key="12">
    <source>
        <dbReference type="ARBA" id="ARBA00022801"/>
    </source>
</evidence>
<dbReference type="Gene3D" id="1.10.1520.10">
    <property type="entry name" value="Ribonuclease III domain"/>
    <property type="match status" value="1"/>
</dbReference>
<feature type="active site" evidence="15">
    <location>
        <position position="64"/>
    </location>
</feature>
<organism evidence="18 19">
    <name type="scientific">Treponema maltophilum ATCC 51939</name>
    <dbReference type="NCBI Taxonomy" id="1125699"/>
    <lineage>
        <taxon>Bacteria</taxon>
        <taxon>Pseudomonadati</taxon>
        <taxon>Spirochaetota</taxon>
        <taxon>Spirochaetia</taxon>
        <taxon>Spirochaetales</taxon>
        <taxon>Treponemataceae</taxon>
        <taxon>Treponema</taxon>
    </lineage>
</organism>
<dbReference type="OrthoDB" id="9805026at2"/>
<dbReference type="InterPro" id="IPR036389">
    <property type="entry name" value="RNase_III_sf"/>
</dbReference>
<dbReference type="GO" id="GO:0005737">
    <property type="term" value="C:cytoplasm"/>
    <property type="evidence" value="ECO:0007669"/>
    <property type="project" value="UniProtKB-SubCell"/>
</dbReference>
<reference evidence="18 19" key="1">
    <citation type="submission" date="2013-04" db="EMBL/GenBank/DDBJ databases">
        <title>The Genome Sequence of Treponema maltophilum ATCC 51939.</title>
        <authorList>
            <consortium name="The Broad Institute Genomics Platform"/>
            <person name="Earl A."/>
            <person name="Ward D."/>
            <person name="Feldgarden M."/>
            <person name="Gevers D."/>
            <person name="Leonetti C."/>
            <person name="Blanton J.M."/>
            <person name="Dewhirst F.E."/>
            <person name="Izard J."/>
            <person name="Walker B."/>
            <person name="Young S."/>
            <person name="Zeng Q."/>
            <person name="Gargeya S."/>
            <person name="Fitzgerald M."/>
            <person name="Haas B."/>
            <person name="Abouelleil A."/>
            <person name="Allen A.W."/>
            <person name="Alvarado L."/>
            <person name="Arachchi H.M."/>
            <person name="Berlin A.M."/>
            <person name="Chapman S.B."/>
            <person name="Gainer-Dewar J."/>
            <person name="Goldberg J."/>
            <person name="Griggs A."/>
            <person name="Gujja S."/>
            <person name="Hansen M."/>
            <person name="Howarth C."/>
            <person name="Imamovic A."/>
            <person name="Ireland A."/>
            <person name="Larimer J."/>
            <person name="McCowan C."/>
            <person name="Murphy C."/>
            <person name="Pearson M."/>
            <person name="Poon T.W."/>
            <person name="Priest M."/>
            <person name="Roberts A."/>
            <person name="Saif S."/>
            <person name="Shea T."/>
            <person name="Sisk P."/>
            <person name="Sykes S."/>
            <person name="Wortman J."/>
            <person name="Nusbaum C."/>
            <person name="Birren B."/>
        </authorList>
    </citation>
    <scope>NUCLEOTIDE SEQUENCE [LARGE SCALE GENOMIC DNA]</scope>
    <source>
        <strain evidence="18 19">ATCC 51939</strain>
    </source>
</reference>
<feature type="domain" description="RNase III" evidence="17">
    <location>
        <begin position="19"/>
        <end position="147"/>
    </location>
</feature>
<dbReference type="AlphaFoldDB" id="S3JZW5"/>
<accession>S3JZW5</accession>
<dbReference type="Pfam" id="PF00035">
    <property type="entry name" value="dsrm"/>
    <property type="match status" value="1"/>
</dbReference>
<dbReference type="HOGENOM" id="CLU_000907_1_3_12"/>
<dbReference type="STRING" id="1125699.HMPREF9194_01118"/>
<comment type="catalytic activity">
    <reaction evidence="1 15">
        <text>Endonucleolytic cleavage to 5'-phosphomonoester.</text>
        <dbReference type="EC" id="3.1.26.3"/>
    </reaction>
</comment>
<dbReference type="GO" id="GO:0046872">
    <property type="term" value="F:metal ion binding"/>
    <property type="evidence" value="ECO:0007669"/>
    <property type="project" value="UniProtKB-KW"/>
</dbReference>
<dbReference type="GO" id="GO:0003725">
    <property type="term" value="F:double-stranded RNA binding"/>
    <property type="evidence" value="ECO:0007669"/>
    <property type="project" value="TreeGrafter"/>
</dbReference>
<comment type="function">
    <text evidence="15">Digests double-stranded RNA. Involved in the processing of primary rRNA transcript to yield the immediate precursors to the large and small rRNAs (23S and 16S). Processes some mRNAs, and tRNAs when they are encoded in the rRNA operon. Processes pre-crRNA and tracrRNA of type II CRISPR loci if present in the organism.</text>
</comment>
<evidence type="ECO:0000256" key="6">
    <source>
        <dbReference type="ARBA" id="ARBA00022552"/>
    </source>
</evidence>
<dbReference type="EMBL" id="ATFF01000006">
    <property type="protein sequence ID" value="EPF30795.1"/>
    <property type="molecule type" value="Genomic_DNA"/>
</dbReference>
<dbReference type="NCBIfam" id="TIGR02191">
    <property type="entry name" value="RNaseIII"/>
    <property type="match status" value="1"/>
</dbReference>
<evidence type="ECO:0000256" key="15">
    <source>
        <dbReference type="HAMAP-Rule" id="MF_00104"/>
    </source>
</evidence>
<comment type="cofactor">
    <cofactor evidence="15">
        <name>Mg(2+)</name>
        <dbReference type="ChEBI" id="CHEBI:18420"/>
    </cofactor>
</comment>
<dbReference type="GO" id="GO:0010468">
    <property type="term" value="P:regulation of gene expression"/>
    <property type="evidence" value="ECO:0007669"/>
    <property type="project" value="TreeGrafter"/>
</dbReference>
<dbReference type="SMART" id="SM00535">
    <property type="entry name" value="RIBOc"/>
    <property type="match status" value="1"/>
</dbReference>
<keyword evidence="15" id="KW-0699">rRNA-binding</keyword>
<dbReference type="FunFam" id="3.30.160.20:FF:000003">
    <property type="entry name" value="Ribonuclease 3"/>
    <property type="match status" value="1"/>
</dbReference>
<dbReference type="Proteomes" id="UP000014541">
    <property type="component" value="Unassembled WGS sequence"/>
</dbReference>
<dbReference type="InterPro" id="IPR011907">
    <property type="entry name" value="RNase_III"/>
</dbReference>
<dbReference type="GO" id="GO:0006364">
    <property type="term" value="P:rRNA processing"/>
    <property type="evidence" value="ECO:0007669"/>
    <property type="project" value="UniProtKB-UniRule"/>
</dbReference>
<evidence type="ECO:0000259" key="17">
    <source>
        <dbReference type="PROSITE" id="PS50142"/>
    </source>
</evidence>
<proteinExistence type="inferred from homology"/>
<evidence type="ECO:0000256" key="1">
    <source>
        <dbReference type="ARBA" id="ARBA00000109"/>
    </source>
</evidence>
<dbReference type="SUPFAM" id="SSF69065">
    <property type="entry name" value="RNase III domain-like"/>
    <property type="match status" value="1"/>
</dbReference>
<dbReference type="CDD" id="cd00593">
    <property type="entry name" value="RIBOc"/>
    <property type="match status" value="1"/>
</dbReference>
<dbReference type="InterPro" id="IPR014720">
    <property type="entry name" value="dsRBD_dom"/>
</dbReference>
<keyword evidence="12 15" id="KW-0378">Hydrolase</keyword>
<evidence type="ECO:0000256" key="8">
    <source>
        <dbReference type="ARBA" id="ARBA00022694"/>
    </source>
</evidence>
<dbReference type="SUPFAM" id="SSF54768">
    <property type="entry name" value="dsRNA-binding domain-like"/>
    <property type="match status" value="1"/>
</dbReference>
<dbReference type="PATRIC" id="fig|1125699.3.peg.1139"/>
<feature type="binding site" evidence="15">
    <location>
        <position position="60"/>
    </location>
    <ligand>
        <name>Mg(2+)</name>
        <dbReference type="ChEBI" id="CHEBI:18420"/>
    </ligand>
</feature>
<evidence type="ECO:0000313" key="19">
    <source>
        <dbReference type="Proteomes" id="UP000014541"/>
    </source>
</evidence>
<dbReference type="PANTHER" id="PTHR11207">
    <property type="entry name" value="RIBONUCLEASE III"/>
    <property type="match status" value="1"/>
</dbReference>
<evidence type="ECO:0000256" key="2">
    <source>
        <dbReference type="ARBA" id="ARBA00004496"/>
    </source>
</evidence>
<dbReference type="SMART" id="SM00358">
    <property type="entry name" value="DSRM"/>
    <property type="match status" value="1"/>
</dbReference>
<evidence type="ECO:0000256" key="14">
    <source>
        <dbReference type="ARBA" id="ARBA00022884"/>
    </source>
</evidence>
<evidence type="ECO:0000256" key="11">
    <source>
        <dbReference type="ARBA" id="ARBA00022759"/>
    </source>
</evidence>
<comment type="similarity">
    <text evidence="3">Belongs to the ribonuclease III family.</text>
</comment>
<evidence type="ECO:0000256" key="5">
    <source>
        <dbReference type="ARBA" id="ARBA00022490"/>
    </source>
</evidence>
<evidence type="ECO:0000313" key="18">
    <source>
        <dbReference type="EMBL" id="EPF30795.1"/>
    </source>
</evidence>
<feature type="domain" description="DRBM" evidence="16">
    <location>
        <begin position="174"/>
        <end position="243"/>
    </location>
</feature>
<evidence type="ECO:0000256" key="3">
    <source>
        <dbReference type="ARBA" id="ARBA00010183"/>
    </source>
</evidence>
<keyword evidence="10 15" id="KW-0479">Metal-binding</keyword>
<dbReference type="RefSeq" id="WP_016525406.1">
    <property type="nucleotide sequence ID" value="NZ_KE332518.1"/>
</dbReference>
<feature type="binding site" evidence="15">
    <location>
        <position position="133"/>
    </location>
    <ligand>
        <name>Mg(2+)</name>
        <dbReference type="ChEBI" id="CHEBI:18420"/>
    </ligand>
</feature>
<feature type="binding site" evidence="15">
    <location>
        <position position="136"/>
    </location>
    <ligand>
        <name>Mg(2+)</name>
        <dbReference type="ChEBI" id="CHEBI:18420"/>
    </ligand>
</feature>
<keyword evidence="7 15" id="KW-0507">mRNA processing</keyword>
<evidence type="ECO:0000256" key="7">
    <source>
        <dbReference type="ARBA" id="ARBA00022664"/>
    </source>
</evidence>
<dbReference type="Pfam" id="PF14622">
    <property type="entry name" value="Ribonucleas_3_3"/>
    <property type="match status" value="1"/>
</dbReference>
<feature type="active site" evidence="15">
    <location>
        <position position="136"/>
    </location>
</feature>
<evidence type="ECO:0000256" key="4">
    <source>
        <dbReference type="ARBA" id="ARBA00011738"/>
    </source>
</evidence>
<evidence type="ECO:0000256" key="10">
    <source>
        <dbReference type="ARBA" id="ARBA00022723"/>
    </source>
</evidence>
<dbReference type="PROSITE" id="PS50142">
    <property type="entry name" value="RNASE_3_2"/>
    <property type="match status" value="1"/>
</dbReference>
<keyword evidence="6 15" id="KW-0698">rRNA processing</keyword>
<dbReference type="GO" id="GO:0006397">
    <property type="term" value="P:mRNA processing"/>
    <property type="evidence" value="ECO:0007669"/>
    <property type="project" value="UniProtKB-UniRule"/>
</dbReference>
<dbReference type="PROSITE" id="PS00517">
    <property type="entry name" value="RNASE_3_1"/>
    <property type="match status" value="1"/>
</dbReference>
<dbReference type="HAMAP" id="MF_00104">
    <property type="entry name" value="RNase_III"/>
    <property type="match status" value="1"/>
</dbReference>
<keyword evidence="5 15" id="KW-0963">Cytoplasm</keyword>
<comment type="caution">
    <text evidence="18">The sequence shown here is derived from an EMBL/GenBank/DDBJ whole genome shotgun (WGS) entry which is preliminary data.</text>
</comment>
<keyword evidence="9 15" id="KW-0540">Nuclease</keyword>
<dbReference type="eggNOG" id="COG0571">
    <property type="taxonomic scope" value="Bacteria"/>
</dbReference>
<sequence>MRSFFKTNRTLSSRRKALLTDFQKRIGVKFKDLHLLDTAFYHRSFANETAGTAENNERLEFLGDAVLGMTAASYLYETLHDAPEGELTKIKSFVVSETSLSEIALGIGIEQCLCLGKGEEHSGGRSKKAILADTTEAVFGALYLDSGFKTAEKLILSLLVPQIRKVLENRHQKDYKTLLQELYQKKYKQCPHYELIKKTGPDHDQVFWISVFLGQTEYGPMQGKSKKEAEQAAARCAWEYLSGEEHR</sequence>
<keyword evidence="14 15" id="KW-0694">RNA-binding</keyword>
<keyword evidence="11 15" id="KW-0255">Endonuclease</keyword>
<keyword evidence="13 15" id="KW-0460">Magnesium</keyword>
<dbReference type="GO" id="GO:0042802">
    <property type="term" value="F:identical protein binding"/>
    <property type="evidence" value="ECO:0007669"/>
    <property type="project" value="UniProtKB-ARBA"/>
</dbReference>
<evidence type="ECO:0000259" key="16">
    <source>
        <dbReference type="PROSITE" id="PS50137"/>
    </source>
</evidence>
<dbReference type="InterPro" id="IPR000999">
    <property type="entry name" value="RNase_III_dom"/>
</dbReference>
<dbReference type="GO" id="GO:0004525">
    <property type="term" value="F:ribonuclease III activity"/>
    <property type="evidence" value="ECO:0007669"/>
    <property type="project" value="UniProtKB-UniRule"/>
</dbReference>
<protein>
    <recommendedName>
        <fullName evidence="15">Ribonuclease 3</fullName>
        <ecNumber evidence="15">3.1.26.3</ecNumber>
    </recommendedName>
    <alternativeName>
        <fullName evidence="15">Ribonuclease III</fullName>
        <shortName evidence="15">RNase III</shortName>
    </alternativeName>
</protein>
<dbReference type="GO" id="GO:0008033">
    <property type="term" value="P:tRNA processing"/>
    <property type="evidence" value="ECO:0007669"/>
    <property type="project" value="UniProtKB-KW"/>
</dbReference>
<keyword evidence="19" id="KW-1185">Reference proteome</keyword>
<comment type="subunit">
    <text evidence="4 15">Homodimer.</text>
</comment>
<dbReference type="CDD" id="cd10845">
    <property type="entry name" value="DSRM_RNAse_III_family"/>
    <property type="match status" value="1"/>
</dbReference>
<keyword evidence="8 15" id="KW-0819">tRNA processing</keyword>
<dbReference type="PANTHER" id="PTHR11207:SF0">
    <property type="entry name" value="RIBONUCLEASE 3"/>
    <property type="match status" value="1"/>
</dbReference>
<dbReference type="PROSITE" id="PS50137">
    <property type="entry name" value="DS_RBD"/>
    <property type="match status" value="1"/>
</dbReference>
<gene>
    <name evidence="15" type="primary">rnc</name>
    <name evidence="18" type="ORF">HMPREF9194_01118</name>
</gene>
<dbReference type="EC" id="3.1.26.3" evidence="15"/>
<name>S3JZW5_TREMA</name>
<dbReference type="FunFam" id="1.10.1520.10:FF:000001">
    <property type="entry name" value="Ribonuclease 3"/>
    <property type="match status" value="1"/>
</dbReference>
<dbReference type="GO" id="GO:0019843">
    <property type="term" value="F:rRNA binding"/>
    <property type="evidence" value="ECO:0007669"/>
    <property type="project" value="UniProtKB-KW"/>
</dbReference>
<evidence type="ECO:0000256" key="9">
    <source>
        <dbReference type="ARBA" id="ARBA00022722"/>
    </source>
</evidence>